<dbReference type="AlphaFoldDB" id="Q239A2"/>
<dbReference type="EMBL" id="GG662738">
    <property type="protein sequence ID" value="EAR93068.3"/>
    <property type="molecule type" value="Genomic_DNA"/>
</dbReference>
<dbReference type="RefSeq" id="XP_001013313.3">
    <property type="nucleotide sequence ID" value="XM_001013313.3"/>
</dbReference>
<feature type="region of interest" description="Disordered" evidence="1">
    <location>
        <begin position="291"/>
        <end position="339"/>
    </location>
</feature>
<sequence length="431" mass="49623">MKFSQSIKKSSFEEPRNYYPNPQYYQNKSLIQPKEFKVSFSQAPRFDSRSNDASPTSQLSGSSPKHTDLNIQDLVQVYQSNKKGVFKSTFKNIKNAIELSPDYGIGLFQLMEKYNNEIKNQNVSPGPAQYNPSFQSVKKRIQSQLIQPVNKLNKESSQERLQNQQQVQIVVENKIPKIGLLPKIETERLRTLKADPSRQLLRQGTLKKGKISRNIFDQAKTDEFDPSPENSSIELFVLRQKLLGTSEVPPPGHYYDSDKFSTFQLKKTSSVNVHFDSTEERRMTFGNTLNTQENDEEVEQNDNDQKSQQNKLKTYHDSSSNQDSLHRQQSIPTVQSSTITQNKSKSFNFNSSQRFKTQFNNSQKSSFGTSDRCSFFDTYKNQTPGPGTYTQDFNMINQKQAENQKKKHNLYFQSSFGSGCVRFLTQKYLQA</sequence>
<feature type="region of interest" description="Disordered" evidence="1">
    <location>
        <begin position="41"/>
        <end position="67"/>
    </location>
</feature>
<accession>Q239A2</accession>
<evidence type="ECO:0000313" key="3">
    <source>
        <dbReference type="Proteomes" id="UP000009168"/>
    </source>
</evidence>
<evidence type="ECO:0000256" key="1">
    <source>
        <dbReference type="SAM" id="MobiDB-lite"/>
    </source>
</evidence>
<dbReference type="GeneID" id="7845794"/>
<evidence type="ECO:0000313" key="2">
    <source>
        <dbReference type="EMBL" id="EAR93068.3"/>
    </source>
</evidence>
<feature type="region of interest" description="Disordered" evidence="1">
    <location>
        <begin position="1"/>
        <end position="24"/>
    </location>
</feature>
<protein>
    <submittedName>
        <fullName evidence="2">Sperm-tail PG-rich repeat protein</fullName>
    </submittedName>
</protein>
<feature type="compositionally biased region" description="Polar residues" evidence="1">
    <location>
        <begin position="317"/>
        <end position="339"/>
    </location>
</feature>
<gene>
    <name evidence="2" type="ORF">TTHERM_00449130</name>
</gene>
<organism evidence="2 3">
    <name type="scientific">Tetrahymena thermophila (strain SB210)</name>
    <dbReference type="NCBI Taxonomy" id="312017"/>
    <lineage>
        <taxon>Eukaryota</taxon>
        <taxon>Sar</taxon>
        <taxon>Alveolata</taxon>
        <taxon>Ciliophora</taxon>
        <taxon>Intramacronucleata</taxon>
        <taxon>Oligohymenophorea</taxon>
        <taxon>Hymenostomatida</taxon>
        <taxon>Tetrahymenina</taxon>
        <taxon>Tetrahymenidae</taxon>
        <taxon>Tetrahymena</taxon>
    </lineage>
</organism>
<feature type="compositionally biased region" description="Polar residues" evidence="1">
    <location>
        <begin position="51"/>
        <end position="64"/>
    </location>
</feature>
<dbReference type="Proteomes" id="UP000009168">
    <property type="component" value="Unassembled WGS sequence"/>
</dbReference>
<dbReference type="InParanoid" id="Q239A2"/>
<name>Q239A2_TETTS</name>
<dbReference type="HOGENOM" id="CLU_636951_0_0_1"/>
<feature type="compositionally biased region" description="Acidic residues" evidence="1">
    <location>
        <begin position="293"/>
        <end position="302"/>
    </location>
</feature>
<dbReference type="KEGG" id="tet:TTHERM_00449130"/>
<keyword evidence="3" id="KW-1185">Reference proteome</keyword>
<proteinExistence type="predicted"/>
<reference evidence="3" key="1">
    <citation type="journal article" date="2006" name="PLoS Biol.">
        <title>Macronuclear genome sequence of the ciliate Tetrahymena thermophila, a model eukaryote.</title>
        <authorList>
            <person name="Eisen J.A."/>
            <person name="Coyne R.S."/>
            <person name="Wu M."/>
            <person name="Wu D."/>
            <person name="Thiagarajan M."/>
            <person name="Wortman J.R."/>
            <person name="Badger J.H."/>
            <person name="Ren Q."/>
            <person name="Amedeo P."/>
            <person name="Jones K.M."/>
            <person name="Tallon L.J."/>
            <person name="Delcher A.L."/>
            <person name="Salzberg S.L."/>
            <person name="Silva J.C."/>
            <person name="Haas B.J."/>
            <person name="Majoros W.H."/>
            <person name="Farzad M."/>
            <person name="Carlton J.M."/>
            <person name="Smith R.K. Jr."/>
            <person name="Garg J."/>
            <person name="Pearlman R.E."/>
            <person name="Karrer K.M."/>
            <person name="Sun L."/>
            <person name="Manning G."/>
            <person name="Elde N.C."/>
            <person name="Turkewitz A.P."/>
            <person name="Asai D.J."/>
            <person name="Wilkes D.E."/>
            <person name="Wang Y."/>
            <person name="Cai H."/>
            <person name="Collins K."/>
            <person name="Stewart B.A."/>
            <person name="Lee S.R."/>
            <person name="Wilamowska K."/>
            <person name="Weinberg Z."/>
            <person name="Ruzzo W.L."/>
            <person name="Wloga D."/>
            <person name="Gaertig J."/>
            <person name="Frankel J."/>
            <person name="Tsao C.-C."/>
            <person name="Gorovsky M.A."/>
            <person name="Keeling P.J."/>
            <person name="Waller R.F."/>
            <person name="Patron N.J."/>
            <person name="Cherry J.M."/>
            <person name="Stover N.A."/>
            <person name="Krieger C.J."/>
            <person name="del Toro C."/>
            <person name="Ryder H.F."/>
            <person name="Williamson S.C."/>
            <person name="Barbeau R.A."/>
            <person name="Hamilton E.P."/>
            <person name="Orias E."/>
        </authorList>
    </citation>
    <scope>NUCLEOTIDE SEQUENCE [LARGE SCALE GENOMIC DNA]</scope>
    <source>
        <strain evidence="3">SB210</strain>
    </source>
</reference>